<dbReference type="EMBL" id="DROD01000376">
    <property type="protein sequence ID" value="HHJ52621.1"/>
    <property type="molecule type" value="Genomic_DNA"/>
</dbReference>
<dbReference type="Gene3D" id="3.20.20.80">
    <property type="entry name" value="Glycosidases"/>
    <property type="match status" value="1"/>
</dbReference>
<feature type="domain" description="Glycosyl hydrolase family 13 catalytic" evidence="1">
    <location>
        <begin position="60"/>
        <end position="319"/>
    </location>
</feature>
<evidence type="ECO:0000259" key="1">
    <source>
        <dbReference type="SMART" id="SM00642"/>
    </source>
</evidence>
<name>A0A7V5PP14_CALAY</name>
<dbReference type="SMART" id="SM00642">
    <property type="entry name" value="Aamy"/>
    <property type="match status" value="1"/>
</dbReference>
<organism evidence="2">
    <name type="scientific">Caldithrix abyssi</name>
    <dbReference type="NCBI Taxonomy" id="187145"/>
    <lineage>
        <taxon>Bacteria</taxon>
        <taxon>Pseudomonadati</taxon>
        <taxon>Calditrichota</taxon>
        <taxon>Calditrichia</taxon>
        <taxon>Calditrichales</taxon>
        <taxon>Calditrichaceae</taxon>
        <taxon>Caldithrix</taxon>
    </lineage>
</organism>
<dbReference type="Proteomes" id="UP000886124">
    <property type="component" value="Unassembled WGS sequence"/>
</dbReference>
<evidence type="ECO:0000313" key="2">
    <source>
        <dbReference type="EMBL" id="HHJ52621.1"/>
    </source>
</evidence>
<accession>A0A7V5PP14</accession>
<gene>
    <name evidence="2" type="ORF">ENJ89_05460</name>
</gene>
<dbReference type="SUPFAM" id="SSF51445">
    <property type="entry name" value="(Trans)glycosidases"/>
    <property type="match status" value="1"/>
</dbReference>
<dbReference type="PANTHER" id="PTHR10357">
    <property type="entry name" value="ALPHA-AMYLASE FAMILY MEMBER"/>
    <property type="match status" value="1"/>
</dbReference>
<feature type="non-terminal residue" evidence="2">
    <location>
        <position position="322"/>
    </location>
</feature>
<sequence>MIMATDENASVKKNSRDRQDFFNAVASEVNLFGMERRFYNLSALPGPELPDWLDGQTLYEIYVRCFSPQGTFAGVTGRLPELQELGVNLLWLMPIFPIGEKKRKGRLGSPYAVRDYFAVNPELGEERDFRGLVRAAHDRGMKIILDLVANHVAPDYAGFRSGEAQAVTDAQGRPTRRIKDWSDVVDLDYNRAATGAHMLRVMQYWAEQFDVDGFRCDVAGLVPLDFWERAADKLREIKPDFFLLAEWESPLLHRRAFHASYDWSLYELMLRVARGQWPPEQLPEWVNLKSRTYPARAQFLRFLENHDKPRAVKVFGKNRLNV</sequence>
<proteinExistence type="predicted"/>
<reference evidence="2" key="1">
    <citation type="journal article" date="2020" name="mSystems">
        <title>Genome- and Community-Level Interaction Insights into Carbon Utilization and Element Cycling Functions of Hydrothermarchaeota in Hydrothermal Sediment.</title>
        <authorList>
            <person name="Zhou Z."/>
            <person name="Liu Y."/>
            <person name="Xu W."/>
            <person name="Pan J."/>
            <person name="Luo Z.H."/>
            <person name="Li M."/>
        </authorList>
    </citation>
    <scope>NUCLEOTIDE SEQUENCE [LARGE SCALE GENOMIC DNA]</scope>
    <source>
        <strain evidence="2">HyVt-527</strain>
    </source>
</reference>
<dbReference type="Pfam" id="PF00128">
    <property type="entry name" value="Alpha-amylase"/>
    <property type="match status" value="2"/>
</dbReference>
<dbReference type="CDD" id="cd11313">
    <property type="entry name" value="AmyAc_arch_bac_AmyA"/>
    <property type="match status" value="1"/>
</dbReference>
<dbReference type="InterPro" id="IPR017853">
    <property type="entry name" value="GH"/>
</dbReference>
<dbReference type="AlphaFoldDB" id="A0A7V5PP14"/>
<comment type="caution">
    <text evidence="2">The sequence shown here is derived from an EMBL/GenBank/DDBJ whole genome shotgun (WGS) entry which is preliminary data.</text>
</comment>
<dbReference type="GO" id="GO:0009313">
    <property type="term" value="P:oligosaccharide catabolic process"/>
    <property type="evidence" value="ECO:0007669"/>
    <property type="project" value="TreeGrafter"/>
</dbReference>
<dbReference type="InterPro" id="IPR006047">
    <property type="entry name" value="GH13_cat_dom"/>
</dbReference>
<dbReference type="PANTHER" id="PTHR10357:SF205">
    <property type="entry name" value="O-GLYCOSYL HYDROLASE FAMILY 13"/>
    <property type="match status" value="1"/>
</dbReference>
<protein>
    <recommendedName>
        <fullName evidence="1">Glycosyl hydrolase family 13 catalytic domain-containing protein</fullName>
    </recommendedName>
</protein>
<dbReference type="GO" id="GO:0004556">
    <property type="term" value="F:alpha-amylase activity"/>
    <property type="evidence" value="ECO:0007669"/>
    <property type="project" value="TreeGrafter"/>
</dbReference>